<evidence type="ECO:0000313" key="2">
    <source>
        <dbReference type="EMBL" id="CAK0818050.1"/>
    </source>
</evidence>
<comment type="caution">
    <text evidence="2">The sequence shown here is derived from an EMBL/GenBank/DDBJ whole genome shotgun (WGS) entry which is preliminary data.</text>
</comment>
<feature type="region of interest" description="Disordered" evidence="1">
    <location>
        <begin position="1"/>
        <end position="43"/>
    </location>
</feature>
<name>A0ABN9RIM8_9DINO</name>
<feature type="non-terminal residue" evidence="2">
    <location>
        <position position="85"/>
    </location>
</feature>
<feature type="compositionally biased region" description="Basic residues" evidence="1">
    <location>
        <begin position="17"/>
        <end position="28"/>
    </location>
</feature>
<evidence type="ECO:0000313" key="3">
    <source>
        <dbReference type="Proteomes" id="UP001189429"/>
    </source>
</evidence>
<organism evidence="2 3">
    <name type="scientific">Prorocentrum cordatum</name>
    <dbReference type="NCBI Taxonomy" id="2364126"/>
    <lineage>
        <taxon>Eukaryota</taxon>
        <taxon>Sar</taxon>
        <taxon>Alveolata</taxon>
        <taxon>Dinophyceae</taxon>
        <taxon>Prorocentrales</taxon>
        <taxon>Prorocentraceae</taxon>
        <taxon>Prorocentrum</taxon>
    </lineage>
</organism>
<reference evidence="2" key="1">
    <citation type="submission" date="2023-10" db="EMBL/GenBank/DDBJ databases">
        <authorList>
            <person name="Chen Y."/>
            <person name="Shah S."/>
            <person name="Dougan E. K."/>
            <person name="Thang M."/>
            <person name="Chan C."/>
        </authorList>
    </citation>
    <scope>NUCLEOTIDE SEQUENCE [LARGE SCALE GENOMIC DNA]</scope>
</reference>
<dbReference type="Proteomes" id="UP001189429">
    <property type="component" value="Unassembled WGS sequence"/>
</dbReference>
<accession>A0ABN9RIM8</accession>
<proteinExistence type="predicted"/>
<feature type="non-terminal residue" evidence="2">
    <location>
        <position position="1"/>
    </location>
</feature>
<gene>
    <name evidence="2" type="ORF">PCOR1329_LOCUS20431</name>
</gene>
<dbReference type="EMBL" id="CAUYUJ010006634">
    <property type="protein sequence ID" value="CAK0818050.1"/>
    <property type="molecule type" value="Genomic_DNA"/>
</dbReference>
<keyword evidence="3" id="KW-1185">Reference proteome</keyword>
<sequence length="85" mass="9416">GSPALLRRLWRTATSRRGLRRPSHRHCHPGSAQRRSGGRHRRPVRLLGRALPRQRGRLHDAACPRSAACLADAAGGPAVHPRDLR</sequence>
<evidence type="ECO:0000256" key="1">
    <source>
        <dbReference type="SAM" id="MobiDB-lite"/>
    </source>
</evidence>
<protein>
    <submittedName>
        <fullName evidence="2">Uncharacterized protein</fullName>
    </submittedName>
</protein>